<reference evidence="2" key="1">
    <citation type="submission" date="2021-01" db="EMBL/GenBank/DDBJ databases">
        <authorList>
            <consortium name="Genoscope - CEA"/>
            <person name="William W."/>
        </authorList>
    </citation>
    <scope>NUCLEOTIDE SEQUENCE</scope>
</reference>
<feature type="compositionally biased region" description="Polar residues" evidence="1">
    <location>
        <begin position="34"/>
        <end position="43"/>
    </location>
</feature>
<protein>
    <submittedName>
        <fullName evidence="2">(rape) hypothetical protein</fullName>
    </submittedName>
</protein>
<feature type="region of interest" description="Disordered" evidence="1">
    <location>
        <begin position="106"/>
        <end position="130"/>
    </location>
</feature>
<accession>A0A816KMT2</accession>
<gene>
    <name evidence="2" type="ORF">DARMORV10_C02P54960.1</name>
</gene>
<dbReference type="Proteomes" id="UP001295469">
    <property type="component" value="Chromosome C02"/>
</dbReference>
<organism evidence="2">
    <name type="scientific">Brassica napus</name>
    <name type="common">Rape</name>
    <dbReference type="NCBI Taxonomy" id="3708"/>
    <lineage>
        <taxon>Eukaryota</taxon>
        <taxon>Viridiplantae</taxon>
        <taxon>Streptophyta</taxon>
        <taxon>Embryophyta</taxon>
        <taxon>Tracheophyta</taxon>
        <taxon>Spermatophyta</taxon>
        <taxon>Magnoliopsida</taxon>
        <taxon>eudicotyledons</taxon>
        <taxon>Gunneridae</taxon>
        <taxon>Pentapetalae</taxon>
        <taxon>rosids</taxon>
        <taxon>malvids</taxon>
        <taxon>Brassicales</taxon>
        <taxon>Brassicaceae</taxon>
        <taxon>Brassiceae</taxon>
        <taxon>Brassica</taxon>
    </lineage>
</organism>
<feature type="compositionally biased region" description="Low complexity" evidence="1">
    <location>
        <begin position="303"/>
        <end position="321"/>
    </location>
</feature>
<evidence type="ECO:0000313" key="2">
    <source>
        <dbReference type="EMBL" id="CAF1920430.1"/>
    </source>
</evidence>
<feature type="region of interest" description="Disordered" evidence="1">
    <location>
        <begin position="301"/>
        <end position="328"/>
    </location>
</feature>
<name>A0A816KMT2_BRANA</name>
<evidence type="ECO:0000256" key="1">
    <source>
        <dbReference type="SAM" id="MobiDB-lite"/>
    </source>
</evidence>
<feature type="region of interest" description="Disordered" evidence="1">
    <location>
        <begin position="32"/>
        <end position="64"/>
    </location>
</feature>
<proteinExistence type="predicted"/>
<sequence length="376" mass="40370">MGSAPSSAVRSLHMAGSWLTRSISLPLSKRETRVSLNSQNKSVSRTRRLSEPKTVNNSAPSSAVRSLRTIASKKASDAPEIKKISAIVNYDIAKIASLSELKIKPPKGAEKTKSSASEIEPNGNKNKPLCQNAVDETPVIEKTVVMVLPSSARSISADQTKQEKPKVVPGNSIIRDCSPSEGADKKATVTMQESSNDLVLVRPETLSDLITETPKFLTIQSVVEKPYEAPHARVSSLEVPCTVHSECSQAPGPSCHSNETAQETVKALAAEKKISEALEKSQTKELATKGLRKLFKFGKKSRSSSTGKYHTKSNSAAAVSSNKDHESAVTAATTSEAFTLKNLISQDETPTAATASQKCSRHFSLLSPFKNKKKVS</sequence>
<feature type="compositionally biased region" description="Polar residues" evidence="1">
    <location>
        <begin position="53"/>
        <end position="64"/>
    </location>
</feature>
<dbReference type="EMBL" id="HG994366">
    <property type="protein sequence ID" value="CAF1920430.1"/>
    <property type="molecule type" value="Genomic_DNA"/>
</dbReference>
<dbReference type="AlphaFoldDB" id="A0A816KMT2"/>